<dbReference type="Gene3D" id="1.20.59.10">
    <property type="entry name" value="Chorismate mutase"/>
    <property type="match status" value="1"/>
</dbReference>
<evidence type="ECO:0000259" key="2">
    <source>
        <dbReference type="PROSITE" id="PS51168"/>
    </source>
</evidence>
<dbReference type="GO" id="GO:0009697">
    <property type="term" value="P:salicylic acid biosynthetic process"/>
    <property type="evidence" value="ECO:0007669"/>
    <property type="project" value="TreeGrafter"/>
</dbReference>
<dbReference type="AlphaFoldDB" id="A0A6C0J6T1"/>
<sequence length="82" mass="9944">MDEFRKSIDLIDNQLMELLINRLHIVKEIGEYKRENNLPILDKNREQLIYDKINNKYISDVENNFVKSIYIKLMEETKKIQS</sequence>
<accession>A0A6C0J6T1</accession>
<proteinExistence type="predicted"/>
<dbReference type="EMBL" id="MN740339">
    <property type="protein sequence ID" value="QHU01369.1"/>
    <property type="molecule type" value="Genomic_DNA"/>
</dbReference>
<keyword evidence="1" id="KW-0413">Isomerase</keyword>
<dbReference type="InterPro" id="IPR036263">
    <property type="entry name" value="Chorismate_II_sf"/>
</dbReference>
<evidence type="ECO:0000313" key="3">
    <source>
        <dbReference type="EMBL" id="QHU01369.1"/>
    </source>
</evidence>
<protein>
    <recommendedName>
        <fullName evidence="2">Chorismate mutase domain-containing protein</fullName>
    </recommendedName>
</protein>
<reference evidence="3" key="1">
    <citation type="journal article" date="2020" name="Nature">
        <title>Giant virus diversity and host interactions through global metagenomics.</title>
        <authorList>
            <person name="Schulz F."/>
            <person name="Roux S."/>
            <person name="Paez-Espino D."/>
            <person name="Jungbluth S."/>
            <person name="Walsh D.A."/>
            <person name="Denef V.J."/>
            <person name="McMahon K.D."/>
            <person name="Konstantinidis K.T."/>
            <person name="Eloe-Fadrosh E.A."/>
            <person name="Kyrpides N.C."/>
            <person name="Woyke T."/>
        </authorList>
    </citation>
    <scope>NUCLEOTIDE SEQUENCE</scope>
    <source>
        <strain evidence="3">GVMAG-M-3300025860-25</strain>
    </source>
</reference>
<organism evidence="3">
    <name type="scientific">viral metagenome</name>
    <dbReference type="NCBI Taxonomy" id="1070528"/>
    <lineage>
        <taxon>unclassified sequences</taxon>
        <taxon>metagenomes</taxon>
        <taxon>organismal metagenomes</taxon>
    </lineage>
</organism>
<dbReference type="SUPFAM" id="SSF48600">
    <property type="entry name" value="Chorismate mutase II"/>
    <property type="match status" value="1"/>
</dbReference>
<evidence type="ECO:0000256" key="1">
    <source>
        <dbReference type="ARBA" id="ARBA00023235"/>
    </source>
</evidence>
<dbReference type="GO" id="GO:0004106">
    <property type="term" value="F:chorismate mutase activity"/>
    <property type="evidence" value="ECO:0007669"/>
    <property type="project" value="InterPro"/>
</dbReference>
<dbReference type="Pfam" id="PF01817">
    <property type="entry name" value="CM_2"/>
    <property type="match status" value="1"/>
</dbReference>
<dbReference type="PROSITE" id="PS51168">
    <property type="entry name" value="CHORISMATE_MUT_2"/>
    <property type="match status" value="1"/>
</dbReference>
<dbReference type="SMART" id="SM00830">
    <property type="entry name" value="CM_2"/>
    <property type="match status" value="1"/>
</dbReference>
<dbReference type="InterPro" id="IPR051331">
    <property type="entry name" value="Chorismate_mutase-related"/>
</dbReference>
<dbReference type="InterPro" id="IPR002701">
    <property type="entry name" value="CM_II_prokaryot"/>
</dbReference>
<feature type="domain" description="Chorismate mutase" evidence="2">
    <location>
        <begin position="1"/>
        <end position="82"/>
    </location>
</feature>
<name>A0A6C0J6T1_9ZZZZ</name>
<dbReference type="GO" id="GO:0046417">
    <property type="term" value="P:chorismate metabolic process"/>
    <property type="evidence" value="ECO:0007669"/>
    <property type="project" value="InterPro"/>
</dbReference>
<dbReference type="InterPro" id="IPR036979">
    <property type="entry name" value="CM_dom_sf"/>
</dbReference>
<dbReference type="PANTHER" id="PTHR38041">
    <property type="entry name" value="CHORISMATE MUTASE"/>
    <property type="match status" value="1"/>
</dbReference>
<dbReference type="PANTHER" id="PTHR38041:SF1">
    <property type="entry name" value="CHORISMATE MUTASE"/>
    <property type="match status" value="1"/>
</dbReference>